<dbReference type="PROSITE" id="PS50173">
    <property type="entry name" value="UMUC"/>
    <property type="match status" value="1"/>
</dbReference>
<feature type="binding site" evidence="4">
    <location>
        <position position="33"/>
    </location>
    <ligand>
        <name>Mg(2+)</name>
        <dbReference type="ChEBI" id="CHEBI:18420"/>
    </ligand>
</feature>
<keyword evidence="4" id="KW-0548">Nucleotidyltransferase</keyword>
<sequence length="384" mass="43294">MMAVFNGWSIKLRYDLNLFMPFDFPIRKIIHVDMDAFYASVEQLDNPELKGKPVAVGGGAKRGVVAAASYEARKFGVRSAMSGVLASKLCPDLVFVKPRFDRYKEISLQIRSIFFDYTDKVEPLSLDEAYLDVTSNKKGNPSATLIAREIRDRIFREVRLTASAGISINKFIAKVASDINKPNGQKTINPEDVLSFLEALDIRKFYGVGKVTAEKMYHQGIFTGKDLKDKTPEFLEEHFGKSGVHYYEVVRGIHRSEVKSHRTPKSLGAERTFSENLSSEVFMKDRLEHIAEELARRVAKAGTSARTVTLKIKYSDFTLQTRSRTLPYYISAKDLILDTAIDLLYQQPLENSVRLLGISLSNLNGKDASPTEEKSVSVQLRFEL</sequence>
<keyword evidence="2 4" id="KW-0515">Mutator protein</keyword>
<dbReference type="InterPro" id="IPR017961">
    <property type="entry name" value="DNA_pol_Y-fam_little_finger"/>
</dbReference>
<evidence type="ECO:0000256" key="4">
    <source>
        <dbReference type="HAMAP-Rule" id="MF_01113"/>
    </source>
</evidence>
<dbReference type="NCBIfam" id="NF002677">
    <property type="entry name" value="PRK02406.1"/>
    <property type="match status" value="1"/>
</dbReference>
<dbReference type="InterPro" id="IPR043128">
    <property type="entry name" value="Rev_trsase/Diguanyl_cyclase"/>
</dbReference>
<keyword evidence="4" id="KW-0479">Metal-binding</keyword>
<dbReference type="EMBL" id="BMFH01000001">
    <property type="protein sequence ID" value="GGD51200.1"/>
    <property type="molecule type" value="Genomic_DNA"/>
</dbReference>
<keyword evidence="4" id="KW-0963">Cytoplasm</keyword>
<dbReference type="InterPro" id="IPR050116">
    <property type="entry name" value="DNA_polymerase-Y"/>
</dbReference>
<dbReference type="CDD" id="cd03586">
    <property type="entry name" value="PolY_Pol_IV_kappa"/>
    <property type="match status" value="1"/>
</dbReference>
<dbReference type="NCBIfam" id="NF010731">
    <property type="entry name" value="PRK14133.1"/>
    <property type="match status" value="1"/>
</dbReference>
<feature type="site" description="Substrate discrimination" evidence="4">
    <location>
        <position position="38"/>
    </location>
</feature>
<proteinExistence type="inferred from homology"/>
<keyword evidence="4" id="KW-0235">DNA replication</keyword>
<dbReference type="Proteomes" id="UP000625780">
    <property type="component" value="Unassembled WGS sequence"/>
</dbReference>
<comment type="similarity">
    <text evidence="1 4">Belongs to the DNA polymerase type-Y family.</text>
</comment>
<comment type="caution">
    <text evidence="6">The sequence shown here is derived from an EMBL/GenBank/DDBJ whole genome shotgun (WGS) entry which is preliminary data.</text>
</comment>
<feature type="binding site" evidence="4">
    <location>
        <position position="127"/>
    </location>
    <ligand>
        <name>Mg(2+)</name>
        <dbReference type="ChEBI" id="CHEBI:18420"/>
    </ligand>
</feature>
<name>A0ABQ1QZS6_9FLAO</name>
<protein>
    <recommendedName>
        <fullName evidence="4">DNA polymerase IV</fullName>
        <shortName evidence="4">Pol IV</shortName>
        <ecNumber evidence="4">2.7.7.7</ecNumber>
    </recommendedName>
</protein>
<evidence type="ECO:0000256" key="2">
    <source>
        <dbReference type="ARBA" id="ARBA00022457"/>
    </source>
</evidence>
<dbReference type="Pfam" id="PF11799">
    <property type="entry name" value="IMS_C"/>
    <property type="match status" value="1"/>
</dbReference>
<dbReference type="PANTHER" id="PTHR11076:SF33">
    <property type="entry name" value="DNA POLYMERASE KAPPA"/>
    <property type="match status" value="1"/>
</dbReference>
<dbReference type="Gene3D" id="3.30.70.270">
    <property type="match status" value="1"/>
</dbReference>
<comment type="catalytic activity">
    <reaction evidence="4">
        <text>DNA(n) + a 2'-deoxyribonucleoside 5'-triphosphate = DNA(n+1) + diphosphate</text>
        <dbReference type="Rhea" id="RHEA:22508"/>
        <dbReference type="Rhea" id="RHEA-COMP:17339"/>
        <dbReference type="Rhea" id="RHEA-COMP:17340"/>
        <dbReference type="ChEBI" id="CHEBI:33019"/>
        <dbReference type="ChEBI" id="CHEBI:61560"/>
        <dbReference type="ChEBI" id="CHEBI:173112"/>
        <dbReference type="EC" id="2.7.7.7"/>
    </reaction>
</comment>
<feature type="active site" evidence="4">
    <location>
        <position position="128"/>
    </location>
</feature>
<dbReference type="PANTHER" id="PTHR11076">
    <property type="entry name" value="DNA REPAIR POLYMERASE UMUC / TRANSFERASE FAMILY MEMBER"/>
    <property type="match status" value="1"/>
</dbReference>
<keyword evidence="4" id="KW-0227">DNA damage</keyword>
<dbReference type="InterPro" id="IPR043502">
    <property type="entry name" value="DNA/RNA_pol_sf"/>
</dbReference>
<feature type="domain" description="UmuC" evidence="5">
    <location>
        <begin position="29"/>
        <end position="209"/>
    </location>
</feature>
<comment type="subcellular location">
    <subcellularLocation>
        <location evidence="4">Cytoplasm</location>
    </subcellularLocation>
</comment>
<dbReference type="SUPFAM" id="SSF56672">
    <property type="entry name" value="DNA/RNA polymerases"/>
    <property type="match status" value="1"/>
</dbReference>
<organism evidence="6 7">
    <name type="scientific">Muriicola marianensis</name>
    <dbReference type="NCBI Taxonomy" id="1324801"/>
    <lineage>
        <taxon>Bacteria</taxon>
        <taxon>Pseudomonadati</taxon>
        <taxon>Bacteroidota</taxon>
        <taxon>Flavobacteriia</taxon>
        <taxon>Flavobacteriales</taxon>
        <taxon>Flavobacteriaceae</taxon>
        <taxon>Muriicola</taxon>
    </lineage>
</organism>
<keyword evidence="3 4" id="KW-0239">DNA-directed DNA polymerase</keyword>
<dbReference type="InterPro" id="IPR036775">
    <property type="entry name" value="DNA_pol_Y-fam_lit_finger_sf"/>
</dbReference>
<evidence type="ECO:0000259" key="5">
    <source>
        <dbReference type="PROSITE" id="PS50173"/>
    </source>
</evidence>
<gene>
    <name evidence="6" type="primary">dinB2</name>
    <name evidence="4" type="synonym">dinB</name>
    <name evidence="6" type="ORF">GCM10011361_17380</name>
</gene>
<dbReference type="SUPFAM" id="SSF100879">
    <property type="entry name" value="Lesion bypass DNA polymerase (Y-family), little finger domain"/>
    <property type="match status" value="1"/>
</dbReference>
<dbReference type="Gene3D" id="3.40.1170.60">
    <property type="match status" value="1"/>
</dbReference>
<accession>A0ABQ1QZS6</accession>
<dbReference type="EC" id="2.7.7.7" evidence="4"/>
<dbReference type="Gene3D" id="1.10.150.20">
    <property type="entry name" value="5' to 3' exonuclease, C-terminal subdomain"/>
    <property type="match status" value="1"/>
</dbReference>
<reference evidence="7" key="1">
    <citation type="journal article" date="2019" name="Int. J. Syst. Evol. Microbiol.">
        <title>The Global Catalogue of Microorganisms (GCM) 10K type strain sequencing project: providing services to taxonomists for standard genome sequencing and annotation.</title>
        <authorList>
            <consortium name="The Broad Institute Genomics Platform"/>
            <consortium name="The Broad Institute Genome Sequencing Center for Infectious Disease"/>
            <person name="Wu L."/>
            <person name="Ma J."/>
        </authorList>
    </citation>
    <scope>NUCLEOTIDE SEQUENCE [LARGE SCALE GENOMIC DNA]</scope>
    <source>
        <strain evidence="7">CGMCC 1.12606</strain>
    </source>
</reference>
<comment type="subunit">
    <text evidence="4">Monomer.</text>
</comment>
<dbReference type="Gene3D" id="3.30.1490.100">
    <property type="entry name" value="DNA polymerase, Y-family, little finger domain"/>
    <property type="match status" value="1"/>
</dbReference>
<dbReference type="InterPro" id="IPR022880">
    <property type="entry name" value="DNApol_IV"/>
</dbReference>
<comment type="cofactor">
    <cofactor evidence="4">
        <name>Mg(2+)</name>
        <dbReference type="ChEBI" id="CHEBI:18420"/>
    </cofactor>
    <text evidence="4">Binds 2 magnesium ions per subunit.</text>
</comment>
<dbReference type="InterPro" id="IPR001126">
    <property type="entry name" value="UmuC"/>
</dbReference>
<dbReference type="HAMAP" id="MF_01113">
    <property type="entry name" value="DNApol_IV"/>
    <property type="match status" value="1"/>
</dbReference>
<keyword evidence="4" id="KW-0234">DNA repair</keyword>
<keyword evidence="4" id="KW-0460">Magnesium</keyword>
<comment type="function">
    <text evidence="4">Poorly processive, error-prone DNA polymerase involved in untargeted mutagenesis. Copies undamaged DNA at stalled replication forks, which arise in vivo from mismatched or misaligned primer ends. These misaligned primers can be extended by PolIV. Exhibits no 3'-5' exonuclease (proofreading) activity. May be involved in translesional synthesis, in conjunction with the beta clamp from PolIII.</text>
</comment>
<keyword evidence="4" id="KW-0808">Transferase</keyword>
<dbReference type="Pfam" id="PF11798">
    <property type="entry name" value="IMS_HHH"/>
    <property type="match status" value="1"/>
</dbReference>
<evidence type="ECO:0000313" key="6">
    <source>
        <dbReference type="EMBL" id="GGD51200.1"/>
    </source>
</evidence>
<keyword evidence="4" id="KW-0238">DNA-binding</keyword>
<evidence type="ECO:0000256" key="1">
    <source>
        <dbReference type="ARBA" id="ARBA00010945"/>
    </source>
</evidence>
<keyword evidence="7" id="KW-1185">Reference proteome</keyword>
<dbReference type="InterPro" id="IPR024728">
    <property type="entry name" value="PolY_HhH_motif"/>
</dbReference>
<dbReference type="Pfam" id="PF00817">
    <property type="entry name" value="IMS"/>
    <property type="match status" value="1"/>
</dbReference>
<evidence type="ECO:0000313" key="7">
    <source>
        <dbReference type="Proteomes" id="UP000625780"/>
    </source>
</evidence>
<evidence type="ECO:0000256" key="3">
    <source>
        <dbReference type="ARBA" id="ARBA00022932"/>
    </source>
</evidence>